<keyword evidence="5" id="KW-0812">Transmembrane</keyword>
<dbReference type="InterPro" id="IPR002659">
    <property type="entry name" value="Glyco_trans_31"/>
</dbReference>
<dbReference type="Pfam" id="PF01762">
    <property type="entry name" value="Galactosyl_T"/>
    <property type="match status" value="1"/>
</dbReference>
<dbReference type="PANTHER" id="PTHR11214">
    <property type="entry name" value="BETA-1,3-N-ACETYLGLUCOSAMINYLTRANSFERASE"/>
    <property type="match status" value="1"/>
</dbReference>
<evidence type="ECO:0000256" key="3">
    <source>
        <dbReference type="ARBA" id="ARBA00022676"/>
    </source>
</evidence>
<accession>A0AAE1DYE4</accession>
<keyword evidence="9" id="KW-0472">Membrane</keyword>
<evidence type="ECO:0000256" key="9">
    <source>
        <dbReference type="ARBA" id="ARBA00023136"/>
    </source>
</evidence>
<evidence type="ECO:0000256" key="10">
    <source>
        <dbReference type="RuleBase" id="RU363063"/>
    </source>
</evidence>
<comment type="similarity">
    <text evidence="2 10">Belongs to the glycosyltransferase 31 family.</text>
</comment>
<dbReference type="GO" id="GO:0016758">
    <property type="term" value="F:hexosyltransferase activity"/>
    <property type="evidence" value="ECO:0007669"/>
    <property type="project" value="InterPro"/>
</dbReference>
<evidence type="ECO:0000256" key="8">
    <source>
        <dbReference type="ARBA" id="ARBA00023034"/>
    </source>
</evidence>
<keyword evidence="6" id="KW-0735">Signal-anchor</keyword>
<evidence type="ECO:0000313" key="12">
    <source>
        <dbReference type="Proteomes" id="UP001283361"/>
    </source>
</evidence>
<evidence type="ECO:0000256" key="6">
    <source>
        <dbReference type="ARBA" id="ARBA00022968"/>
    </source>
</evidence>
<keyword evidence="12" id="KW-1185">Reference proteome</keyword>
<evidence type="ECO:0000256" key="4">
    <source>
        <dbReference type="ARBA" id="ARBA00022679"/>
    </source>
</evidence>
<name>A0AAE1DYE4_9GAST</name>
<dbReference type="GO" id="GO:0006493">
    <property type="term" value="P:protein O-linked glycosylation"/>
    <property type="evidence" value="ECO:0007669"/>
    <property type="project" value="TreeGrafter"/>
</dbReference>
<evidence type="ECO:0000256" key="5">
    <source>
        <dbReference type="ARBA" id="ARBA00022692"/>
    </source>
</evidence>
<evidence type="ECO:0000256" key="7">
    <source>
        <dbReference type="ARBA" id="ARBA00022989"/>
    </source>
</evidence>
<reference evidence="11" key="1">
    <citation type="journal article" date="2023" name="G3 (Bethesda)">
        <title>A reference genome for the long-term kleptoplast-retaining sea slug Elysia crispata morphotype clarki.</title>
        <authorList>
            <person name="Eastman K.E."/>
            <person name="Pendleton A.L."/>
            <person name="Shaikh M.A."/>
            <person name="Suttiyut T."/>
            <person name="Ogas R."/>
            <person name="Tomko P."/>
            <person name="Gavelis G."/>
            <person name="Widhalm J.R."/>
            <person name="Wisecaver J.H."/>
        </authorList>
    </citation>
    <scope>NUCLEOTIDE SEQUENCE</scope>
    <source>
        <strain evidence="11">ECLA1</strain>
    </source>
</reference>
<comment type="subcellular location">
    <subcellularLocation>
        <location evidence="1 10">Golgi apparatus membrane</location>
        <topology evidence="1 10">Single-pass type II membrane protein</topology>
    </subcellularLocation>
</comment>
<dbReference type="Proteomes" id="UP001283361">
    <property type="component" value="Unassembled WGS sequence"/>
</dbReference>
<dbReference type="EC" id="2.4.1.-" evidence="10"/>
<dbReference type="AlphaFoldDB" id="A0AAE1DYE4"/>
<keyword evidence="7" id="KW-1133">Transmembrane helix</keyword>
<protein>
    <recommendedName>
        <fullName evidence="10">Hexosyltransferase</fullName>
        <ecNumber evidence="10">2.4.1.-</ecNumber>
    </recommendedName>
</protein>
<keyword evidence="4" id="KW-0808">Transferase</keyword>
<evidence type="ECO:0000256" key="1">
    <source>
        <dbReference type="ARBA" id="ARBA00004323"/>
    </source>
</evidence>
<dbReference type="EMBL" id="JAWDGP010002011">
    <property type="protein sequence ID" value="KAK3786148.1"/>
    <property type="molecule type" value="Genomic_DNA"/>
</dbReference>
<organism evidence="11 12">
    <name type="scientific">Elysia crispata</name>
    <name type="common">lettuce slug</name>
    <dbReference type="NCBI Taxonomy" id="231223"/>
    <lineage>
        <taxon>Eukaryota</taxon>
        <taxon>Metazoa</taxon>
        <taxon>Spiralia</taxon>
        <taxon>Lophotrochozoa</taxon>
        <taxon>Mollusca</taxon>
        <taxon>Gastropoda</taxon>
        <taxon>Heterobranchia</taxon>
        <taxon>Euthyneura</taxon>
        <taxon>Panpulmonata</taxon>
        <taxon>Sacoglossa</taxon>
        <taxon>Placobranchoidea</taxon>
        <taxon>Plakobranchidae</taxon>
        <taxon>Elysia</taxon>
    </lineage>
</organism>
<evidence type="ECO:0000256" key="2">
    <source>
        <dbReference type="ARBA" id="ARBA00008661"/>
    </source>
</evidence>
<proteinExistence type="inferred from homology"/>
<sequence>MTSCRRYPTTLKITISLAVALPIIFKISSVTFVKRVTNRCRRLSLQTDLLGNVSKPYYNWFTPDEIFSARLAYFSLRKSRLNFISKNFPIPGENICSLGGKPCVLFVVPSVADEENANTRIMVRHTWASGFYGKSWLQTSGTRLAFFFGGLGLSERDRERLRVESTTFGDVVLADFNDTYANLSFKMVVIITWVEQHCPDLAAMVKVDMDTFVNVDLLLTLVQKLPAETHPRFVFGHKHEHKYPEVLRVGKWAVPEPVYHFKRFPEYIYGHSYVLSGAAVKLLAESFPYFPIVPNEDVFITGVMSVVLNITRFHHTSFAHPSEKRKLSSLMQNLYVSAIDRLSPARQVLPVSLSPDSDCTRACLRCLNTSADL</sequence>
<dbReference type="PANTHER" id="PTHR11214:SF378">
    <property type="entry name" value="BETA-1,3-GALACTOSYLTRANSFERASE 4"/>
    <property type="match status" value="1"/>
</dbReference>
<gene>
    <name evidence="11" type="ORF">RRG08_057123</name>
</gene>
<comment type="caution">
    <text evidence="11">The sequence shown here is derived from an EMBL/GenBank/DDBJ whole genome shotgun (WGS) entry which is preliminary data.</text>
</comment>
<dbReference type="GO" id="GO:0000139">
    <property type="term" value="C:Golgi membrane"/>
    <property type="evidence" value="ECO:0007669"/>
    <property type="project" value="UniProtKB-SubCell"/>
</dbReference>
<evidence type="ECO:0000313" key="11">
    <source>
        <dbReference type="EMBL" id="KAK3786148.1"/>
    </source>
</evidence>
<dbReference type="Gene3D" id="3.90.550.50">
    <property type="match status" value="1"/>
</dbReference>
<keyword evidence="3 10" id="KW-0328">Glycosyltransferase</keyword>
<keyword evidence="8 10" id="KW-0333">Golgi apparatus</keyword>